<feature type="compositionally biased region" description="Low complexity" evidence="1">
    <location>
        <begin position="58"/>
        <end position="73"/>
    </location>
</feature>
<feature type="compositionally biased region" description="Pro residues" evidence="1">
    <location>
        <begin position="16"/>
        <end position="27"/>
    </location>
</feature>
<dbReference type="Proteomes" id="UP000011064">
    <property type="component" value="Unassembled WGS sequence"/>
</dbReference>
<evidence type="ECO:0000313" key="3">
    <source>
        <dbReference type="Proteomes" id="UP000011064"/>
    </source>
</evidence>
<feature type="region of interest" description="Disordered" evidence="1">
    <location>
        <begin position="1"/>
        <end position="89"/>
    </location>
</feature>
<dbReference type="HOGENOM" id="CLU_1627791_0_0_1"/>
<keyword evidence="3" id="KW-1185">Reference proteome</keyword>
<protein>
    <submittedName>
        <fullName evidence="2">Uncharacterized protein</fullName>
    </submittedName>
</protein>
<dbReference type="EMBL" id="GL573292">
    <property type="protein sequence ID" value="ELR02692.1"/>
    <property type="molecule type" value="Genomic_DNA"/>
</dbReference>
<name>L8FP78_PSED2</name>
<accession>L8FP78</accession>
<sequence length="163" mass="17556">MTSNAPIDGPSATSPSNPPTTTSPPPTGNIHHLKQPRQPLLHHSLPPANTHPPRPLNHHPLNPHLPRNPNLQRPFRHAHPLPSPLPPLRRQRPLLRHHALDLRLRNRHGALLLRLRATRAAVHAADLHGHTGQVWGVGSGDCASTGRGGGGRGEYPGCAGDEA</sequence>
<proteinExistence type="predicted"/>
<dbReference type="AlphaFoldDB" id="L8FP78"/>
<organism evidence="2 3">
    <name type="scientific">Pseudogymnoascus destructans (strain ATCC MYA-4855 / 20631-21)</name>
    <name type="common">Bat white-nose syndrome fungus</name>
    <name type="synonym">Geomyces destructans</name>
    <dbReference type="NCBI Taxonomy" id="658429"/>
    <lineage>
        <taxon>Eukaryota</taxon>
        <taxon>Fungi</taxon>
        <taxon>Dikarya</taxon>
        <taxon>Ascomycota</taxon>
        <taxon>Pezizomycotina</taxon>
        <taxon>Leotiomycetes</taxon>
        <taxon>Thelebolales</taxon>
        <taxon>Thelebolaceae</taxon>
        <taxon>Pseudogymnoascus</taxon>
    </lineage>
</organism>
<dbReference type="VEuPathDB" id="FungiDB:GMDG_05641"/>
<evidence type="ECO:0000256" key="1">
    <source>
        <dbReference type="SAM" id="MobiDB-lite"/>
    </source>
</evidence>
<evidence type="ECO:0000313" key="2">
    <source>
        <dbReference type="EMBL" id="ELR02692.1"/>
    </source>
</evidence>
<reference evidence="3" key="1">
    <citation type="submission" date="2010-09" db="EMBL/GenBank/DDBJ databases">
        <title>The genome sequence of Geomyces destructans 20631-21.</title>
        <authorList>
            <consortium name="The Broad Institute Genome Sequencing Platform"/>
            <person name="Cuomo C.A."/>
            <person name="Blehert D.S."/>
            <person name="Lorch J.M."/>
            <person name="Young S.K."/>
            <person name="Zeng Q."/>
            <person name="Gargeya S."/>
            <person name="Fitzgerald M."/>
            <person name="Haas B."/>
            <person name="Abouelleil A."/>
            <person name="Alvarado L."/>
            <person name="Arachchi H.M."/>
            <person name="Berlin A."/>
            <person name="Brown A."/>
            <person name="Chapman S.B."/>
            <person name="Chen Z."/>
            <person name="Dunbar C."/>
            <person name="Freedman E."/>
            <person name="Gearin G."/>
            <person name="Gellesch M."/>
            <person name="Goldberg J."/>
            <person name="Griggs A."/>
            <person name="Gujja S."/>
            <person name="Heiman D."/>
            <person name="Howarth C."/>
            <person name="Larson L."/>
            <person name="Lui A."/>
            <person name="MacDonald P.J.P."/>
            <person name="Montmayeur A."/>
            <person name="Murphy C."/>
            <person name="Neiman D."/>
            <person name="Pearson M."/>
            <person name="Priest M."/>
            <person name="Roberts A."/>
            <person name="Saif S."/>
            <person name="Shea T."/>
            <person name="Shenoy N."/>
            <person name="Sisk P."/>
            <person name="Stolte C."/>
            <person name="Sykes S."/>
            <person name="Wortman J."/>
            <person name="Nusbaum C."/>
            <person name="Birren B."/>
        </authorList>
    </citation>
    <scope>NUCLEOTIDE SEQUENCE [LARGE SCALE GENOMIC DNA]</scope>
    <source>
        <strain evidence="3">ATCC MYA-4855 / 20631-21</strain>
    </source>
</reference>
<gene>
    <name evidence="2" type="ORF">GMDG_05641</name>
</gene>
<dbReference type="InParanoid" id="L8FP78"/>